<organism evidence="3 4">
    <name type="scientific">Allokutzneria multivorans</name>
    <dbReference type="NCBI Taxonomy" id="1142134"/>
    <lineage>
        <taxon>Bacteria</taxon>
        <taxon>Bacillati</taxon>
        <taxon>Actinomycetota</taxon>
        <taxon>Actinomycetes</taxon>
        <taxon>Pseudonocardiales</taxon>
        <taxon>Pseudonocardiaceae</taxon>
        <taxon>Allokutzneria</taxon>
    </lineage>
</organism>
<dbReference type="RefSeq" id="WP_344885895.1">
    <property type="nucleotide sequence ID" value="NZ_BAABAL010000027.1"/>
</dbReference>
<proteinExistence type="predicted"/>
<evidence type="ECO:0000313" key="3">
    <source>
        <dbReference type="EMBL" id="GAA4036569.1"/>
    </source>
</evidence>
<keyword evidence="4" id="KW-1185">Reference proteome</keyword>
<feature type="compositionally biased region" description="Pro residues" evidence="1">
    <location>
        <begin position="40"/>
        <end position="52"/>
    </location>
</feature>
<comment type="caution">
    <text evidence="3">The sequence shown here is derived from an EMBL/GenBank/DDBJ whole genome shotgun (WGS) entry which is preliminary data.</text>
</comment>
<feature type="signal peptide" evidence="2">
    <location>
        <begin position="1"/>
        <end position="29"/>
    </location>
</feature>
<feature type="region of interest" description="Disordered" evidence="1">
    <location>
        <begin position="31"/>
        <end position="72"/>
    </location>
</feature>
<evidence type="ECO:0000313" key="4">
    <source>
        <dbReference type="Proteomes" id="UP001501747"/>
    </source>
</evidence>
<reference evidence="4" key="1">
    <citation type="journal article" date="2019" name="Int. J. Syst. Evol. Microbiol.">
        <title>The Global Catalogue of Microorganisms (GCM) 10K type strain sequencing project: providing services to taxonomists for standard genome sequencing and annotation.</title>
        <authorList>
            <consortium name="The Broad Institute Genomics Platform"/>
            <consortium name="The Broad Institute Genome Sequencing Center for Infectious Disease"/>
            <person name="Wu L."/>
            <person name="Ma J."/>
        </authorList>
    </citation>
    <scope>NUCLEOTIDE SEQUENCE [LARGE SCALE GENOMIC DNA]</scope>
    <source>
        <strain evidence="4">JCM 17342</strain>
    </source>
</reference>
<dbReference type="PROSITE" id="PS51257">
    <property type="entry name" value="PROKAR_LIPOPROTEIN"/>
    <property type="match status" value="1"/>
</dbReference>
<dbReference type="EMBL" id="BAABAL010000027">
    <property type="protein sequence ID" value="GAA4036569.1"/>
    <property type="molecule type" value="Genomic_DNA"/>
</dbReference>
<sequence length="224" mass="22869">MVTTPSRRRGTAGVLAVTAVALTMASACASPQAGEAVAAPGPPPSSSRPAPPSTSAAPEQVGKPTAPLSPAGTALKYGQEAVVENSLGSKVYTVGVTPLKVEKGSFQELAAAGLKIEEKTSSGKVPHYLTYKLVNRMEGALESGMPTPSRFAVADKANKPGGKLLVIAIGGLKLDSCPNGGPPRGWAAGQEHTTCEIHLLPEGAEPGSVLYRLELGRAPITWTP</sequence>
<gene>
    <name evidence="3" type="ORF">GCM10022247_72970</name>
</gene>
<feature type="chain" id="PRO_5047049529" description="Lipoprotein" evidence="2">
    <location>
        <begin position="30"/>
        <end position="224"/>
    </location>
</feature>
<name>A0ABP7U5T0_9PSEU</name>
<evidence type="ECO:0000256" key="2">
    <source>
        <dbReference type="SAM" id="SignalP"/>
    </source>
</evidence>
<evidence type="ECO:0000256" key="1">
    <source>
        <dbReference type="SAM" id="MobiDB-lite"/>
    </source>
</evidence>
<keyword evidence="2" id="KW-0732">Signal</keyword>
<dbReference type="Proteomes" id="UP001501747">
    <property type="component" value="Unassembled WGS sequence"/>
</dbReference>
<evidence type="ECO:0008006" key="5">
    <source>
        <dbReference type="Google" id="ProtNLM"/>
    </source>
</evidence>
<accession>A0ABP7U5T0</accession>
<protein>
    <recommendedName>
        <fullName evidence="5">Lipoprotein</fullName>
    </recommendedName>
</protein>